<dbReference type="Proteomes" id="UP001408356">
    <property type="component" value="Unassembled WGS sequence"/>
</dbReference>
<dbReference type="Pfam" id="PF13668">
    <property type="entry name" value="Ferritin_2"/>
    <property type="match status" value="1"/>
</dbReference>
<sequence length="366" mass="39605">MFTRHIIWGTALLRLASSYAIPSSDGFPAPNAEQVLEIETDAGGLLSNESPPPKLSEDGIANFQLIAFNENFEVAFFSSLIENITNNVEGYQSVPGMRNTDELLEILKTVKAQEELHVVSAVDVLQHFNASLVPRPCDYTFPTTDLESALSLAVTFSSVVLGTLADAEKSFADNDDAGGVVRQVASIIGQEGEQNGFYRFMLKRKPSEKPFLTTNTGAFAFSALQQFIVSCPFDVSAIPIPIFPQLKVLTTPEAKDMTLSFSADLSGTSFDVGGIAEDSLFITYLTGQQLPVSEPISNVQGFGNTITFDARFPFPENNMEGLSIAALTNSSKFADADDVPANTLAAPGLIEVNEPLAKHSKYMERH</sequence>
<proteinExistence type="predicted"/>
<name>A0ABR2UUP9_9PEZI</name>
<keyword evidence="1" id="KW-0732">Signal</keyword>
<protein>
    <submittedName>
        <fullName evidence="2">Late sexual development protein</fullName>
    </submittedName>
</protein>
<accession>A0ABR2UUP9</accession>
<evidence type="ECO:0000313" key="3">
    <source>
        <dbReference type="Proteomes" id="UP001408356"/>
    </source>
</evidence>
<organism evidence="2 3">
    <name type="scientific">Seiridium unicorne</name>
    <dbReference type="NCBI Taxonomy" id="138068"/>
    <lineage>
        <taxon>Eukaryota</taxon>
        <taxon>Fungi</taxon>
        <taxon>Dikarya</taxon>
        <taxon>Ascomycota</taxon>
        <taxon>Pezizomycotina</taxon>
        <taxon>Sordariomycetes</taxon>
        <taxon>Xylariomycetidae</taxon>
        <taxon>Amphisphaeriales</taxon>
        <taxon>Sporocadaceae</taxon>
        <taxon>Seiridium</taxon>
    </lineage>
</organism>
<keyword evidence="3" id="KW-1185">Reference proteome</keyword>
<evidence type="ECO:0000313" key="2">
    <source>
        <dbReference type="EMBL" id="KAK9418399.1"/>
    </source>
</evidence>
<gene>
    <name evidence="2" type="ORF">SUNI508_08126</name>
</gene>
<dbReference type="EMBL" id="JARVKF010000385">
    <property type="protein sequence ID" value="KAK9418399.1"/>
    <property type="molecule type" value="Genomic_DNA"/>
</dbReference>
<reference evidence="2 3" key="1">
    <citation type="journal article" date="2024" name="J. Plant Pathol.">
        <title>Sequence and assembly of the genome of Seiridium unicorne, isolate CBS 538.82, causal agent of cypress canker disease.</title>
        <authorList>
            <person name="Scali E."/>
            <person name="Rocca G.D."/>
            <person name="Danti R."/>
            <person name="Garbelotto M."/>
            <person name="Barberini S."/>
            <person name="Baroncelli R."/>
            <person name="Emiliani G."/>
        </authorList>
    </citation>
    <scope>NUCLEOTIDE SEQUENCE [LARGE SCALE GENOMIC DNA]</scope>
    <source>
        <strain evidence="2 3">BM-138-508</strain>
    </source>
</reference>
<evidence type="ECO:0000256" key="1">
    <source>
        <dbReference type="SAM" id="SignalP"/>
    </source>
</evidence>
<comment type="caution">
    <text evidence="2">The sequence shown here is derived from an EMBL/GenBank/DDBJ whole genome shotgun (WGS) entry which is preliminary data.</text>
</comment>
<feature type="signal peptide" evidence="1">
    <location>
        <begin position="1"/>
        <end position="18"/>
    </location>
</feature>
<feature type="chain" id="PRO_5045634457" evidence="1">
    <location>
        <begin position="19"/>
        <end position="366"/>
    </location>
</feature>